<protein>
    <submittedName>
        <fullName evidence="1">Uncharacterized protein</fullName>
    </submittedName>
</protein>
<reference evidence="1 2" key="1">
    <citation type="submission" date="2016-10" db="EMBL/GenBank/DDBJ databases">
        <authorList>
            <person name="de Groot N.N."/>
        </authorList>
    </citation>
    <scope>NUCLEOTIDE SEQUENCE [LARGE SCALE GENOMIC DNA]</scope>
    <source>
        <strain evidence="1 2">CGMCC 1.10959</strain>
    </source>
</reference>
<name>A0A1I7D580_9RHOB</name>
<dbReference type="eggNOG" id="ENOG5032TB0">
    <property type="taxonomic scope" value="Bacteria"/>
</dbReference>
<dbReference type="EMBL" id="FPAW01000023">
    <property type="protein sequence ID" value="SFU06806.1"/>
    <property type="molecule type" value="Genomic_DNA"/>
</dbReference>
<dbReference type="AlphaFoldDB" id="A0A1I7D580"/>
<dbReference type="RefSeq" id="WP_027263731.1">
    <property type="nucleotide sequence ID" value="NZ_FPAW01000023.1"/>
</dbReference>
<evidence type="ECO:0000313" key="1">
    <source>
        <dbReference type="EMBL" id="SFU06806.1"/>
    </source>
</evidence>
<keyword evidence="2" id="KW-1185">Reference proteome</keyword>
<dbReference type="OrthoDB" id="8068993at2"/>
<dbReference type="Proteomes" id="UP000182466">
    <property type="component" value="Unassembled WGS sequence"/>
</dbReference>
<accession>A0A1I7D580</accession>
<organism evidence="1 2">
    <name type="scientific">Sedimentitalea nanhaiensis</name>
    <dbReference type="NCBI Taxonomy" id="999627"/>
    <lineage>
        <taxon>Bacteria</taxon>
        <taxon>Pseudomonadati</taxon>
        <taxon>Pseudomonadota</taxon>
        <taxon>Alphaproteobacteria</taxon>
        <taxon>Rhodobacterales</taxon>
        <taxon>Paracoccaceae</taxon>
        <taxon>Sedimentitalea</taxon>
    </lineage>
</organism>
<dbReference type="STRING" id="999627.SAMN05216236_1239"/>
<evidence type="ECO:0000313" key="2">
    <source>
        <dbReference type="Proteomes" id="UP000182466"/>
    </source>
</evidence>
<sequence length="606" mass="62982">MTIYEIQGPDGKTYEVDAPDMQSAVAAFRSFTAPHQTTQQGDKNAPSGGMDINLLLEAEKRGILPADKKALLDEARNRGLVPPALPTSAQQTPAMDQSLQAALLERAKREKARRVQQSAPQTNMLEQSMSGVNEGIATTLGAPVDLATGALNLGAQGINALVGTDFQPIENPVGGSGTFRDMLAPTISDIAPQTTAQRYGRRIGQEVGATAIPGGVMARTATAPAKVIAGGMASATGAGIGGQTAREIAPESDLADLAGSMIGGGVPIATAHGMRSGPKAPTLEQLQTQSDAGYDAVRASNATLSPQSSNDLANSIEGAFGPRVATRKLNPKAAIAADALAGDMRSAPMSIADVDEARQWIGRNVAGSVEKGERAIGMGMKQTIDDHLDALTPADVTGTNRAAEVVDTLKDAREKASRVHKSQLFEAEDTGLVAKGLRRAATSGTGGNEINAIRQNVRRVLENPKLRRGYNADELQAMREIADGTPTQNALRLLSRLAPTSGALPLGGFAGSMGATGATGNPLFMVPSGVGYAAKAMGERSTRRQVEGLGELIRNSAPLPKKGLSEVEQRMLAQLISARATSPTPDGQQGALAHLLQRQLQGTNAR</sequence>
<gene>
    <name evidence="1" type="ORF">SAMN05216236_1239</name>
</gene>
<proteinExistence type="predicted"/>